<dbReference type="PANTHER" id="PTHR10039:SF5">
    <property type="entry name" value="NACHT DOMAIN-CONTAINING PROTEIN"/>
    <property type="match status" value="1"/>
</dbReference>
<feature type="domain" description="Nephrocystin 3-like N-terminal" evidence="2">
    <location>
        <begin position="245"/>
        <end position="423"/>
    </location>
</feature>
<evidence type="ECO:0000313" key="4">
    <source>
        <dbReference type="Proteomes" id="UP001521785"/>
    </source>
</evidence>
<name>A0ABR3RUN2_9PLEO</name>
<dbReference type="SUPFAM" id="SSF52540">
    <property type="entry name" value="P-loop containing nucleoside triphosphate hydrolases"/>
    <property type="match status" value="1"/>
</dbReference>
<proteinExistence type="predicted"/>
<dbReference type="Pfam" id="PF24883">
    <property type="entry name" value="NPHP3_N"/>
    <property type="match status" value="1"/>
</dbReference>
<dbReference type="InterPro" id="IPR027417">
    <property type="entry name" value="P-loop_NTPase"/>
</dbReference>
<dbReference type="Proteomes" id="UP001521785">
    <property type="component" value="Unassembled WGS sequence"/>
</dbReference>
<keyword evidence="4" id="KW-1185">Reference proteome</keyword>
<evidence type="ECO:0000259" key="2">
    <source>
        <dbReference type="Pfam" id="PF24883"/>
    </source>
</evidence>
<dbReference type="InterPro" id="IPR056884">
    <property type="entry name" value="NPHP3-like_N"/>
</dbReference>
<evidence type="ECO:0000313" key="3">
    <source>
        <dbReference type="EMBL" id="KAL1608135.1"/>
    </source>
</evidence>
<protein>
    <recommendedName>
        <fullName evidence="2">Nephrocystin 3-like N-terminal domain-containing protein</fullName>
    </recommendedName>
</protein>
<reference evidence="3 4" key="1">
    <citation type="submission" date="2024-02" db="EMBL/GenBank/DDBJ databases">
        <title>De novo assembly and annotation of 12 fungi associated with fruit tree decline syndrome in Ontario, Canada.</title>
        <authorList>
            <person name="Sulman M."/>
            <person name="Ellouze W."/>
            <person name="Ilyukhin E."/>
        </authorList>
    </citation>
    <scope>NUCLEOTIDE SEQUENCE [LARGE SCALE GENOMIC DNA]</scope>
    <source>
        <strain evidence="3 4">M42-189</strain>
    </source>
</reference>
<sequence length="498" mass="57370">MDPITAVGLASNVIQLIGIARDIALTAKDLRRCRNGLSQEAERYCVKAKLIRESLITIITAPSTSLVDDAFRDFARNMHTCADDYISRLDSLRVKDSSKWSTAWGAAVRFWWRREELEQSSAINEQVGTQIANYIITTQIPTMHSGIRGVWEHNLQMEASLYNKMEELSSLASKSNETLKCHSEDILQAIRRWLEYQEQVKIQRQCLQALHFPQMESREKEVKGAHAKTFGWVLEDLQPALGLPQRSNFKKWMSSLDRQANVFWISGKPGSGKSTLMKYIIQRTRLPKHIGEWVGDKQLIVAECFIWRYGTRLQRSLNGLVRSLLYHILKQCPDLIPTAFPEFDGLQDHTDYTFSQKALEDAFNRITDNLGDLNVRLFIMIDGLDEFDDREEHGPSLHDQYDLIKLLGVFLNKEDIKLCISSRPLPIFLQEYGQDEGLHIRMQDLTSNDIRTYIREELETNLAFQQLAKDNQDYVHLVNEIVEAAQGVFLWVHLAVRS</sequence>
<comment type="caution">
    <text evidence="3">The sequence shown here is derived from an EMBL/GenBank/DDBJ whole genome shotgun (WGS) entry which is preliminary data.</text>
</comment>
<keyword evidence="1" id="KW-0677">Repeat</keyword>
<gene>
    <name evidence="3" type="ORF">SLS60_003074</name>
</gene>
<organism evidence="3 4">
    <name type="scientific">Paraconiothyrium brasiliense</name>
    <dbReference type="NCBI Taxonomy" id="300254"/>
    <lineage>
        <taxon>Eukaryota</taxon>
        <taxon>Fungi</taxon>
        <taxon>Dikarya</taxon>
        <taxon>Ascomycota</taxon>
        <taxon>Pezizomycotina</taxon>
        <taxon>Dothideomycetes</taxon>
        <taxon>Pleosporomycetidae</taxon>
        <taxon>Pleosporales</taxon>
        <taxon>Massarineae</taxon>
        <taxon>Didymosphaeriaceae</taxon>
        <taxon>Paraconiothyrium</taxon>
    </lineage>
</organism>
<dbReference type="EMBL" id="JAKJXO020000003">
    <property type="protein sequence ID" value="KAL1608135.1"/>
    <property type="molecule type" value="Genomic_DNA"/>
</dbReference>
<dbReference type="PANTHER" id="PTHR10039">
    <property type="entry name" value="AMELOGENIN"/>
    <property type="match status" value="1"/>
</dbReference>
<evidence type="ECO:0000256" key="1">
    <source>
        <dbReference type="ARBA" id="ARBA00022737"/>
    </source>
</evidence>
<dbReference type="Gene3D" id="3.40.50.300">
    <property type="entry name" value="P-loop containing nucleotide triphosphate hydrolases"/>
    <property type="match status" value="1"/>
</dbReference>
<accession>A0ABR3RUN2</accession>